<name>A0A1X7JMJ9_9SPHI</name>
<protein>
    <submittedName>
        <fullName evidence="1">Uncharacterized protein</fullName>
    </submittedName>
</protein>
<accession>A0A1X7JMJ9</accession>
<organism evidence="1 2">
    <name type="scientific">Sphingobacterium psychroaquaticum</name>
    <dbReference type="NCBI Taxonomy" id="561061"/>
    <lineage>
        <taxon>Bacteria</taxon>
        <taxon>Pseudomonadati</taxon>
        <taxon>Bacteroidota</taxon>
        <taxon>Sphingobacteriia</taxon>
        <taxon>Sphingobacteriales</taxon>
        <taxon>Sphingobacteriaceae</taxon>
        <taxon>Sphingobacterium</taxon>
    </lineage>
</organism>
<dbReference type="STRING" id="561061.SAMN05660862_1826"/>
<evidence type="ECO:0000313" key="2">
    <source>
        <dbReference type="Proteomes" id="UP000192980"/>
    </source>
</evidence>
<dbReference type="EMBL" id="FXAU01000003">
    <property type="protein sequence ID" value="SMG28651.1"/>
    <property type="molecule type" value="Genomic_DNA"/>
</dbReference>
<gene>
    <name evidence="1" type="ORF">SAMN05660862_1826</name>
</gene>
<keyword evidence="2" id="KW-1185">Reference proteome</keyword>
<sequence>MEVFECFQYFHKSKVGKVLNKTSKYLFYLKVKHRADNCKKTAQVAWLTNRIIITTFAEKTSRLSSEETQK</sequence>
<dbReference type="AlphaFoldDB" id="A0A1X7JMJ9"/>
<dbReference type="Proteomes" id="UP000192980">
    <property type="component" value="Unassembled WGS sequence"/>
</dbReference>
<evidence type="ECO:0000313" key="1">
    <source>
        <dbReference type="EMBL" id="SMG28651.1"/>
    </source>
</evidence>
<reference evidence="1 2" key="1">
    <citation type="submission" date="2017-04" db="EMBL/GenBank/DDBJ databases">
        <authorList>
            <person name="Afonso C.L."/>
            <person name="Miller P.J."/>
            <person name="Scott M.A."/>
            <person name="Spackman E."/>
            <person name="Goraichik I."/>
            <person name="Dimitrov K.M."/>
            <person name="Suarez D.L."/>
            <person name="Swayne D.E."/>
        </authorList>
    </citation>
    <scope>NUCLEOTIDE SEQUENCE [LARGE SCALE GENOMIC DNA]</scope>
    <source>
        <strain evidence="1 2">DSM 22418</strain>
    </source>
</reference>
<proteinExistence type="predicted"/>